<keyword evidence="6" id="KW-0449">Lipoprotein</keyword>
<dbReference type="Proteomes" id="UP001215598">
    <property type="component" value="Unassembled WGS sequence"/>
</dbReference>
<evidence type="ECO:0000256" key="6">
    <source>
        <dbReference type="ARBA" id="ARBA00023288"/>
    </source>
</evidence>
<evidence type="ECO:0000256" key="2">
    <source>
        <dbReference type="ARBA" id="ARBA00005462"/>
    </source>
</evidence>
<dbReference type="InterPro" id="IPR016024">
    <property type="entry name" value="ARM-type_fold"/>
</dbReference>
<reference evidence="8" key="1">
    <citation type="submission" date="2023-03" db="EMBL/GenBank/DDBJ databases">
        <title>Massive genome expansion in bonnet fungi (Mycena s.s.) driven by repeated elements and novel gene families across ecological guilds.</title>
        <authorList>
            <consortium name="Lawrence Berkeley National Laboratory"/>
            <person name="Harder C.B."/>
            <person name="Miyauchi S."/>
            <person name="Viragh M."/>
            <person name="Kuo A."/>
            <person name="Thoen E."/>
            <person name="Andreopoulos B."/>
            <person name="Lu D."/>
            <person name="Skrede I."/>
            <person name="Drula E."/>
            <person name="Henrissat B."/>
            <person name="Morin E."/>
            <person name="Kohler A."/>
            <person name="Barry K."/>
            <person name="LaButti K."/>
            <person name="Morin E."/>
            <person name="Salamov A."/>
            <person name="Lipzen A."/>
            <person name="Mereny Z."/>
            <person name="Hegedus B."/>
            <person name="Baldrian P."/>
            <person name="Stursova M."/>
            <person name="Weitz H."/>
            <person name="Taylor A."/>
            <person name="Grigoriev I.V."/>
            <person name="Nagy L.G."/>
            <person name="Martin F."/>
            <person name="Kauserud H."/>
        </authorList>
    </citation>
    <scope>NUCLEOTIDE SEQUENCE</scope>
    <source>
        <strain evidence="8">CBHHK182m</strain>
    </source>
</reference>
<proteinExistence type="inferred from homology"/>
<accession>A0AAD7NAJ6</accession>
<dbReference type="SMART" id="SM00185">
    <property type="entry name" value="ARM"/>
    <property type="match status" value="4"/>
</dbReference>
<dbReference type="EMBL" id="JARKIB010000058">
    <property type="protein sequence ID" value="KAJ7752617.1"/>
    <property type="molecule type" value="Genomic_DNA"/>
</dbReference>
<evidence type="ECO:0000256" key="1">
    <source>
        <dbReference type="ARBA" id="ARBA00004592"/>
    </source>
</evidence>
<comment type="similarity">
    <text evidence="2">Belongs to the beta-catenin family.</text>
</comment>
<dbReference type="GO" id="GO:0043495">
    <property type="term" value="F:protein-membrane adaptor activity"/>
    <property type="evidence" value="ECO:0007669"/>
    <property type="project" value="InterPro"/>
</dbReference>
<dbReference type="SUPFAM" id="SSF48371">
    <property type="entry name" value="ARM repeat"/>
    <property type="match status" value="1"/>
</dbReference>
<evidence type="ECO:0000313" key="9">
    <source>
        <dbReference type="Proteomes" id="UP001215598"/>
    </source>
</evidence>
<sequence length="360" mass="38820">MKAMYHLAVLDLIKRQQGIALSVQTFQIYESYLAWQRRPKPLFYATLIGGFSEAHVVADCFVSPHRLLESTNVVVRRFTCRIVGRLAFHSSTRGAVVALEPCKRLVALLMDSDAGVIAHASYALVEMCHDSDGALAVLEAGALKFLEGLLYSHSTAVRRHVCFNLARLAMHYSTQGVVVAVQPCVRLVALLHDGNVGVLEGASYALSEVSCDFDGSRAVVEAGALALLDQLLGLKAPEVRQAGCWIVGELASHSSIRATVVATQPCGRLVALLGDDDVDVVKGSSCYALWHISNFSSKELCGVSRVGIRATFWTAAGGGDGAELRGRRCVGEGTVRAPARSLCMDLLIRRGNCVYWETSV</sequence>
<keyword evidence="5" id="KW-0472">Membrane</keyword>
<evidence type="ECO:0000256" key="7">
    <source>
        <dbReference type="ARBA" id="ARBA00026209"/>
    </source>
</evidence>
<dbReference type="Gene3D" id="1.25.10.10">
    <property type="entry name" value="Leucine-rich Repeat Variant"/>
    <property type="match status" value="2"/>
</dbReference>
<evidence type="ECO:0000256" key="3">
    <source>
        <dbReference type="ARBA" id="ARBA00022554"/>
    </source>
</evidence>
<evidence type="ECO:0000313" key="8">
    <source>
        <dbReference type="EMBL" id="KAJ7752617.1"/>
    </source>
</evidence>
<evidence type="ECO:0000256" key="5">
    <source>
        <dbReference type="ARBA" id="ARBA00023136"/>
    </source>
</evidence>
<comment type="subcellular location">
    <subcellularLocation>
        <location evidence="1">Vacuole membrane</location>
        <topology evidence="1">Lipid-anchor</topology>
    </subcellularLocation>
</comment>
<dbReference type="InterPro" id="IPR000225">
    <property type="entry name" value="Armadillo"/>
</dbReference>
<dbReference type="InterPro" id="IPR045156">
    <property type="entry name" value="Vac8"/>
</dbReference>
<gene>
    <name evidence="8" type="ORF">B0H16DRAFT_788423</name>
</gene>
<dbReference type="GO" id="GO:0071562">
    <property type="term" value="P:nucleus-vacuole junction assembly"/>
    <property type="evidence" value="ECO:0007669"/>
    <property type="project" value="InterPro"/>
</dbReference>
<name>A0AAD7NAJ6_9AGAR</name>
<dbReference type="AlphaFoldDB" id="A0AAD7NAJ6"/>
<evidence type="ECO:0000256" key="4">
    <source>
        <dbReference type="ARBA" id="ARBA00022737"/>
    </source>
</evidence>
<dbReference type="InterPro" id="IPR011989">
    <property type="entry name" value="ARM-like"/>
</dbReference>
<comment type="caution">
    <text evidence="8">The sequence shown here is derived from an EMBL/GenBank/DDBJ whole genome shotgun (WGS) entry which is preliminary data.</text>
</comment>
<organism evidence="8 9">
    <name type="scientific">Mycena metata</name>
    <dbReference type="NCBI Taxonomy" id="1033252"/>
    <lineage>
        <taxon>Eukaryota</taxon>
        <taxon>Fungi</taxon>
        <taxon>Dikarya</taxon>
        <taxon>Basidiomycota</taxon>
        <taxon>Agaricomycotina</taxon>
        <taxon>Agaricomycetes</taxon>
        <taxon>Agaricomycetidae</taxon>
        <taxon>Agaricales</taxon>
        <taxon>Marasmiineae</taxon>
        <taxon>Mycenaceae</taxon>
        <taxon>Mycena</taxon>
    </lineage>
</organism>
<keyword evidence="3" id="KW-0926">Vacuole</keyword>
<keyword evidence="4" id="KW-0677">Repeat</keyword>
<protein>
    <recommendedName>
        <fullName evidence="7">Vacuolar protein 8</fullName>
    </recommendedName>
</protein>
<dbReference type="PANTHER" id="PTHR47249">
    <property type="entry name" value="VACUOLAR PROTEIN 8"/>
    <property type="match status" value="1"/>
</dbReference>
<keyword evidence="9" id="KW-1185">Reference proteome</keyword>
<dbReference type="GO" id="GO:0005774">
    <property type="term" value="C:vacuolar membrane"/>
    <property type="evidence" value="ECO:0007669"/>
    <property type="project" value="UniProtKB-SubCell"/>
</dbReference>
<dbReference type="PANTHER" id="PTHR47249:SF1">
    <property type="entry name" value="VACUOLAR PROTEIN 8"/>
    <property type="match status" value="1"/>
</dbReference>